<evidence type="ECO:0000313" key="5">
    <source>
        <dbReference type="Proteomes" id="UP000004994"/>
    </source>
</evidence>
<feature type="region of interest" description="Disordered" evidence="2">
    <location>
        <begin position="81"/>
        <end position="122"/>
    </location>
</feature>
<feature type="coiled-coil region" evidence="1">
    <location>
        <begin position="685"/>
        <end position="726"/>
    </location>
</feature>
<keyword evidence="3" id="KW-0472">Membrane</keyword>
<feature type="coiled-coil region" evidence="1">
    <location>
        <begin position="229"/>
        <end position="550"/>
    </location>
</feature>
<keyword evidence="5" id="KW-1185">Reference proteome</keyword>
<evidence type="ECO:0000256" key="2">
    <source>
        <dbReference type="SAM" id="MobiDB-lite"/>
    </source>
</evidence>
<feature type="compositionally biased region" description="Polar residues" evidence="2">
    <location>
        <begin position="104"/>
        <end position="113"/>
    </location>
</feature>
<keyword evidence="3" id="KW-1133">Transmembrane helix</keyword>
<feature type="coiled-coil region" evidence="1">
    <location>
        <begin position="123"/>
        <end position="199"/>
    </location>
</feature>
<dbReference type="Proteomes" id="UP000004994">
    <property type="component" value="Chromosome 1"/>
</dbReference>
<accession>A0A3Q7FEK2</accession>
<sequence length="792" mass="90959">MRQTHRKKKIYLFPNFFLLLKSFHILKIIRYDYLNFTLILSGCLEVDKIVCVEIFKKIKGAVLLFAAQSSYLIFNPLHCTQKQNSPQKSFSQTPYTMAKKKTTPQDNQPQNPTEVVKENQVKENNHSIAMEEASEKLENLKNLNSMLLKETIEKRQQVDSLVQAKGCLESELKRSNSEKSELQTELTQLSEQVVRLEIEKKLVSVFVAVQIGYHAEVIESERNGFREQNDVVEKKLKSVEVEMRDVLREKGEIEKLLTEKESEIENLRKQLNAVADEVAHERNVLEGIRKEKDEIKMKLDAQIEEADGLRVRLVETEKREKEIEGEVGKLRVEYDALTEKIKDRESKIQSMVREKELVANSLLGSNKVIEELRGQIDGIVREKEGIEVERNAEMKKNGELQNTVAGLDDMVLSLQKEEAKLRENLAGLEKKCLEGLRKEEEMEKRINELVKGNNEKDIRVENLIEEKALVEKELDKALKQLDVEKKKVEQTVTAKNEMEEAKVGRETEIVELQKQLAEFKNSISELEVSCNGQNEKVKNLESEVGKYKAAFGRVTLEKDERQKRFVDEEQNGINMKKQIEEMEDHIQKIVKEVEQTKADYLNAVREKKELETQCQVLNKEIAFAQTSLGETEKKISDMQCKVELANSNSEEILNALRTAAGSIRSDGEGESGSVVGEKQMNGEDVKPYEAELEAITNAIKSKENKVEEMQRQVEFLQFSVAQAQNKKNFWTMLSSATTLFAAISLAYVARVRRNDLSFVLILVSTSYVTIMTLLFIIPYEIISSPFSFQKRY</sequence>
<dbReference type="AlphaFoldDB" id="A0A3Q7FEK2"/>
<dbReference type="EnsemblPlants" id="Solyc01g110960.3.1">
    <property type="protein sequence ID" value="Solyc01g110960.3.1"/>
    <property type="gene ID" value="Solyc01g110960.3"/>
</dbReference>
<dbReference type="PANTHER" id="PTHR23159">
    <property type="entry name" value="CENTROSOMAL PROTEIN 2"/>
    <property type="match status" value="1"/>
</dbReference>
<dbReference type="PaxDb" id="4081-Solyc01g110960.2.1"/>
<dbReference type="STRING" id="4081.A0A3Q7FEK2"/>
<dbReference type="Gramene" id="Solyc01g110960.3.1">
    <property type="protein sequence ID" value="Solyc01g110960.3.1"/>
    <property type="gene ID" value="Solyc01g110960.3"/>
</dbReference>
<feature type="transmembrane region" description="Helical" evidence="3">
    <location>
        <begin position="12"/>
        <end position="29"/>
    </location>
</feature>
<proteinExistence type="predicted"/>
<reference evidence="4" key="2">
    <citation type="submission" date="2019-01" db="UniProtKB">
        <authorList>
            <consortium name="EnsemblPlants"/>
        </authorList>
    </citation>
    <scope>IDENTIFICATION</scope>
    <source>
        <strain evidence="4">cv. Heinz 1706</strain>
    </source>
</reference>
<organism evidence="4">
    <name type="scientific">Solanum lycopersicum</name>
    <name type="common">Tomato</name>
    <name type="synonym">Lycopersicon esculentum</name>
    <dbReference type="NCBI Taxonomy" id="4081"/>
    <lineage>
        <taxon>Eukaryota</taxon>
        <taxon>Viridiplantae</taxon>
        <taxon>Streptophyta</taxon>
        <taxon>Embryophyta</taxon>
        <taxon>Tracheophyta</taxon>
        <taxon>Spermatophyta</taxon>
        <taxon>Magnoliopsida</taxon>
        <taxon>eudicotyledons</taxon>
        <taxon>Gunneridae</taxon>
        <taxon>Pentapetalae</taxon>
        <taxon>asterids</taxon>
        <taxon>lamiids</taxon>
        <taxon>Solanales</taxon>
        <taxon>Solanaceae</taxon>
        <taxon>Solanoideae</taxon>
        <taxon>Solaneae</taxon>
        <taxon>Solanum</taxon>
        <taxon>Solanum subgen. Lycopersicon</taxon>
    </lineage>
</organism>
<feature type="transmembrane region" description="Helical" evidence="3">
    <location>
        <begin position="756"/>
        <end position="777"/>
    </location>
</feature>
<dbReference type="FunCoup" id="A0A3Q7FEK2">
    <property type="interactions" value="420"/>
</dbReference>
<keyword evidence="3" id="KW-0812">Transmembrane</keyword>
<feature type="transmembrane region" description="Helical" evidence="3">
    <location>
        <begin position="729"/>
        <end position="749"/>
    </location>
</feature>
<dbReference type="OMA" id="ISAMQCK"/>
<evidence type="ECO:0000256" key="3">
    <source>
        <dbReference type="SAM" id="Phobius"/>
    </source>
</evidence>
<evidence type="ECO:0000313" key="4">
    <source>
        <dbReference type="EnsemblPlants" id="Solyc01g110960.3.1"/>
    </source>
</evidence>
<dbReference type="PANTHER" id="PTHR23159:SF66">
    <property type="entry name" value="OS04G0158400 PROTEIN"/>
    <property type="match status" value="1"/>
</dbReference>
<dbReference type="InParanoid" id="A0A3Q7FEK2"/>
<reference evidence="4" key="1">
    <citation type="journal article" date="2012" name="Nature">
        <title>The tomato genome sequence provides insights into fleshy fruit evolution.</title>
        <authorList>
            <consortium name="Tomato Genome Consortium"/>
        </authorList>
    </citation>
    <scope>NUCLEOTIDE SEQUENCE [LARGE SCALE GENOMIC DNA]</scope>
    <source>
        <strain evidence="4">cv. Heinz 1706</strain>
    </source>
</reference>
<keyword evidence="1" id="KW-0175">Coiled coil</keyword>
<feature type="coiled-coil region" evidence="1">
    <location>
        <begin position="579"/>
        <end position="627"/>
    </location>
</feature>
<name>A0A3Q7FEK2_SOLLC</name>
<feature type="compositionally biased region" description="Polar residues" evidence="2">
    <location>
        <begin position="81"/>
        <end position="95"/>
    </location>
</feature>
<evidence type="ECO:0000256" key="1">
    <source>
        <dbReference type="SAM" id="Coils"/>
    </source>
</evidence>
<protein>
    <submittedName>
        <fullName evidence="4">Uncharacterized protein</fullName>
    </submittedName>
</protein>